<dbReference type="EMBL" id="BAABRT010000001">
    <property type="protein sequence ID" value="GAA5523664.1"/>
    <property type="molecule type" value="Genomic_DNA"/>
</dbReference>
<proteinExistence type="inferred from homology"/>
<keyword evidence="1" id="KW-0547">Nucleotide-binding</keyword>
<dbReference type="NCBIfam" id="TIGR01682">
    <property type="entry name" value="moaD"/>
    <property type="match status" value="1"/>
</dbReference>
<evidence type="ECO:0000313" key="5">
    <source>
        <dbReference type="Proteomes" id="UP001408594"/>
    </source>
</evidence>
<accession>A0ABP9WKP4</accession>
<dbReference type="InterPro" id="IPR003749">
    <property type="entry name" value="ThiS/MoaD-like"/>
</dbReference>
<organism evidence="4 5">
    <name type="scientific">Microbulbifer aestuariivivens</name>
    <dbReference type="NCBI Taxonomy" id="1908308"/>
    <lineage>
        <taxon>Bacteria</taxon>
        <taxon>Pseudomonadati</taxon>
        <taxon>Pseudomonadota</taxon>
        <taxon>Gammaproteobacteria</taxon>
        <taxon>Cellvibrionales</taxon>
        <taxon>Microbulbiferaceae</taxon>
        <taxon>Microbulbifer</taxon>
    </lineage>
</organism>
<sequence>MIKVLFFASLRQQLDTAEYQLQNFSGSVQDLRAHLAELFPSWEVHLQADNVQAAINQEMVTGNAAVADGDEVAFFPPVTGG</sequence>
<evidence type="ECO:0000256" key="3">
    <source>
        <dbReference type="ARBA" id="ARBA00024247"/>
    </source>
</evidence>
<dbReference type="InterPro" id="IPR012675">
    <property type="entry name" value="Beta-grasp_dom_sf"/>
</dbReference>
<dbReference type="PANTHER" id="PTHR33359">
    <property type="entry name" value="MOLYBDOPTERIN SYNTHASE SULFUR CARRIER SUBUNIT"/>
    <property type="match status" value="1"/>
</dbReference>
<reference evidence="4 5" key="1">
    <citation type="submission" date="2024-02" db="EMBL/GenBank/DDBJ databases">
        <title>Microbulbifer aestuariivivens NBRC 112533.</title>
        <authorList>
            <person name="Ichikawa N."/>
            <person name="Katano-Makiyama Y."/>
            <person name="Hidaka K."/>
        </authorList>
    </citation>
    <scope>NUCLEOTIDE SEQUENCE [LARGE SCALE GENOMIC DNA]</scope>
    <source>
        <strain evidence="4 5">NBRC 112533</strain>
    </source>
</reference>
<gene>
    <name evidence="4" type="primary">moaD</name>
    <name evidence="4" type="ORF">Maes01_00213</name>
</gene>
<dbReference type="CDD" id="cd00754">
    <property type="entry name" value="Ubl_MoaD"/>
    <property type="match status" value="1"/>
</dbReference>
<dbReference type="PANTHER" id="PTHR33359:SF1">
    <property type="entry name" value="MOLYBDOPTERIN SYNTHASE SULFUR CARRIER SUBUNIT"/>
    <property type="match status" value="1"/>
</dbReference>
<evidence type="ECO:0000256" key="1">
    <source>
        <dbReference type="ARBA" id="ARBA00022741"/>
    </source>
</evidence>
<comment type="caution">
    <text evidence="4">The sequence shown here is derived from an EMBL/GenBank/DDBJ whole genome shotgun (WGS) entry which is preliminary data.</text>
</comment>
<dbReference type="InterPro" id="IPR044672">
    <property type="entry name" value="MOCS2A"/>
</dbReference>
<dbReference type="Gene3D" id="3.10.20.30">
    <property type="match status" value="1"/>
</dbReference>
<dbReference type="InterPro" id="IPR016155">
    <property type="entry name" value="Mopterin_synth/thiamin_S_b"/>
</dbReference>
<evidence type="ECO:0000313" key="4">
    <source>
        <dbReference type="EMBL" id="GAA5523664.1"/>
    </source>
</evidence>
<dbReference type="RefSeq" id="WP_345547989.1">
    <property type="nucleotide sequence ID" value="NZ_BAABRT010000001.1"/>
</dbReference>
<keyword evidence="5" id="KW-1185">Reference proteome</keyword>
<dbReference type="Pfam" id="PF02597">
    <property type="entry name" value="ThiS"/>
    <property type="match status" value="1"/>
</dbReference>
<dbReference type="Proteomes" id="UP001408594">
    <property type="component" value="Unassembled WGS sequence"/>
</dbReference>
<dbReference type="SUPFAM" id="SSF54285">
    <property type="entry name" value="MoaD/ThiS"/>
    <property type="match status" value="1"/>
</dbReference>
<evidence type="ECO:0000256" key="2">
    <source>
        <dbReference type="ARBA" id="ARBA00024200"/>
    </source>
</evidence>
<protein>
    <recommendedName>
        <fullName evidence="3">Molybdopterin synthase sulfur carrier subunit</fullName>
    </recommendedName>
</protein>
<comment type="similarity">
    <text evidence="2">Belongs to the MoaD family.</text>
</comment>
<name>A0ABP9WKP4_9GAMM</name>